<sequence>MSSFSNPATLRVCLPLLGLTACLAQPALSQSATPDNGGPAQTTAVAPASAPVVSSTPAAVPPTNAGPAPAASTPANAPAFTVKISGFVRNDFIFDSRQTLNLREASVDLWPRDKQLDAAGKDINDVSSLNMLGVNSRLGVSFNGPDAWGAKTSGLLEMEWFGPSDAAVGGVRLRHAWAKLDWPKTQLGFGQYWHPLFVTDCFPAVLNFNTGIPFQPFNRSPQIRMTNTIGKDLYLITALIAQRDFTSLGPNGGSSEYMRNSSIPNLHAQLQLKKSNFVAGIALDYKVLRPRLSTGSGTTLAVSDATVGSSALMGYLKVVGRSTTIKVEAVSGSNMTDHVMLGGYLAYANPGSPTVEASYKPTNITSVWAEIHGNGKKVVPGLFVGYCKNNGTDPNAIAAYGRGIGLTGRTGIDNLLRVSPRVEFIAGKFKIGGEYEYTAAAFGTSTNDSKVTSTETIANSRLLLLTVFSF</sequence>
<organism evidence="3 4">
    <name type="scientific">Fibrella rubiginis</name>
    <dbReference type="NCBI Taxonomy" id="2817060"/>
    <lineage>
        <taxon>Bacteria</taxon>
        <taxon>Pseudomonadati</taxon>
        <taxon>Bacteroidota</taxon>
        <taxon>Cytophagia</taxon>
        <taxon>Cytophagales</taxon>
        <taxon>Spirosomataceae</taxon>
        <taxon>Fibrella</taxon>
    </lineage>
</organism>
<name>A0A939GFZ2_9BACT</name>
<accession>A0A939GFZ2</accession>
<feature type="chain" id="PRO_5037336097" description="Porin" evidence="2">
    <location>
        <begin position="25"/>
        <end position="470"/>
    </location>
</feature>
<proteinExistence type="predicted"/>
<protein>
    <recommendedName>
        <fullName evidence="5">Porin</fullName>
    </recommendedName>
</protein>
<dbReference type="Proteomes" id="UP000664034">
    <property type="component" value="Unassembled WGS sequence"/>
</dbReference>
<evidence type="ECO:0000313" key="4">
    <source>
        <dbReference type="Proteomes" id="UP000664034"/>
    </source>
</evidence>
<dbReference type="AlphaFoldDB" id="A0A939GFZ2"/>
<dbReference type="SUPFAM" id="SSF56935">
    <property type="entry name" value="Porins"/>
    <property type="match status" value="1"/>
</dbReference>
<gene>
    <name evidence="3" type="ORF">J2I47_04450</name>
</gene>
<evidence type="ECO:0000256" key="1">
    <source>
        <dbReference type="SAM" id="MobiDB-lite"/>
    </source>
</evidence>
<keyword evidence="2" id="KW-0732">Signal</keyword>
<evidence type="ECO:0008006" key="5">
    <source>
        <dbReference type="Google" id="ProtNLM"/>
    </source>
</evidence>
<keyword evidence="4" id="KW-1185">Reference proteome</keyword>
<feature type="compositionally biased region" description="Low complexity" evidence="1">
    <location>
        <begin position="39"/>
        <end position="75"/>
    </location>
</feature>
<evidence type="ECO:0000256" key="2">
    <source>
        <dbReference type="SAM" id="SignalP"/>
    </source>
</evidence>
<feature type="signal peptide" evidence="2">
    <location>
        <begin position="1"/>
        <end position="24"/>
    </location>
</feature>
<feature type="region of interest" description="Disordered" evidence="1">
    <location>
        <begin position="29"/>
        <end position="75"/>
    </location>
</feature>
<reference evidence="3" key="1">
    <citation type="submission" date="2021-03" db="EMBL/GenBank/DDBJ databases">
        <title>Fibrella sp. HMF5335 genome sequencing and assembly.</title>
        <authorList>
            <person name="Kang H."/>
            <person name="Kim H."/>
            <person name="Bae S."/>
            <person name="Joh K."/>
        </authorList>
    </citation>
    <scope>NUCLEOTIDE SEQUENCE</scope>
    <source>
        <strain evidence="3">HMF5335</strain>
    </source>
</reference>
<dbReference type="RefSeq" id="WP_207363356.1">
    <property type="nucleotide sequence ID" value="NZ_JAFMYV010000002.1"/>
</dbReference>
<comment type="caution">
    <text evidence="3">The sequence shown here is derived from an EMBL/GenBank/DDBJ whole genome shotgun (WGS) entry which is preliminary data.</text>
</comment>
<dbReference type="EMBL" id="JAFMYV010000002">
    <property type="protein sequence ID" value="MBO0935792.1"/>
    <property type="molecule type" value="Genomic_DNA"/>
</dbReference>
<evidence type="ECO:0000313" key="3">
    <source>
        <dbReference type="EMBL" id="MBO0935792.1"/>
    </source>
</evidence>